<evidence type="ECO:0000256" key="1">
    <source>
        <dbReference type="SAM" id="SignalP"/>
    </source>
</evidence>
<protein>
    <submittedName>
        <fullName evidence="3">Alpha/beta hydrolase</fullName>
    </submittedName>
</protein>
<evidence type="ECO:0000313" key="3">
    <source>
        <dbReference type="EMBL" id="OWJ58646.1"/>
    </source>
</evidence>
<dbReference type="GO" id="GO:0016020">
    <property type="term" value="C:membrane"/>
    <property type="evidence" value="ECO:0007669"/>
    <property type="project" value="TreeGrafter"/>
</dbReference>
<organism evidence="3 4">
    <name type="scientific">Inquilinus limosus</name>
    <dbReference type="NCBI Taxonomy" id="171674"/>
    <lineage>
        <taxon>Bacteria</taxon>
        <taxon>Pseudomonadati</taxon>
        <taxon>Pseudomonadota</taxon>
        <taxon>Alphaproteobacteria</taxon>
        <taxon>Rhodospirillales</taxon>
        <taxon>Rhodospirillaceae</taxon>
        <taxon>Inquilinus</taxon>
    </lineage>
</organism>
<feature type="chain" id="PRO_5011967633" evidence="1">
    <location>
        <begin position="24"/>
        <end position="333"/>
    </location>
</feature>
<dbReference type="STRING" id="1122125.GCA_000423185_06440"/>
<dbReference type="EMBL" id="NHON01000130">
    <property type="protein sequence ID" value="OWJ58646.1"/>
    <property type="molecule type" value="Genomic_DNA"/>
</dbReference>
<dbReference type="InterPro" id="IPR050266">
    <property type="entry name" value="AB_hydrolase_sf"/>
</dbReference>
<dbReference type="RefSeq" id="WP_088157137.1">
    <property type="nucleotide sequence ID" value="NZ_NHON01000130.1"/>
</dbReference>
<keyword evidence="3" id="KW-0378">Hydrolase</keyword>
<comment type="caution">
    <text evidence="3">The sequence shown here is derived from an EMBL/GenBank/DDBJ whole genome shotgun (WGS) entry which is preliminary data.</text>
</comment>
<dbReference type="OrthoDB" id="9808398at2"/>
<dbReference type="PRINTS" id="PR00111">
    <property type="entry name" value="ABHYDROLASE"/>
</dbReference>
<gene>
    <name evidence="3" type="ORF">BWR60_33190</name>
</gene>
<dbReference type="Gene3D" id="3.40.50.1820">
    <property type="entry name" value="alpha/beta hydrolase"/>
    <property type="match status" value="1"/>
</dbReference>
<dbReference type="GO" id="GO:0047372">
    <property type="term" value="F:monoacylglycerol lipase activity"/>
    <property type="evidence" value="ECO:0007669"/>
    <property type="project" value="TreeGrafter"/>
</dbReference>
<dbReference type="PANTHER" id="PTHR43798:SF33">
    <property type="entry name" value="HYDROLASE, PUTATIVE (AFU_ORTHOLOGUE AFUA_2G14860)-RELATED"/>
    <property type="match status" value="1"/>
</dbReference>
<evidence type="ECO:0000313" key="4">
    <source>
        <dbReference type="Proteomes" id="UP000196655"/>
    </source>
</evidence>
<feature type="signal peptide" evidence="1">
    <location>
        <begin position="1"/>
        <end position="23"/>
    </location>
</feature>
<dbReference type="InterPro" id="IPR029058">
    <property type="entry name" value="AB_hydrolase_fold"/>
</dbReference>
<dbReference type="GO" id="GO:0046464">
    <property type="term" value="P:acylglycerol catabolic process"/>
    <property type="evidence" value="ECO:0007669"/>
    <property type="project" value="TreeGrafter"/>
</dbReference>
<dbReference type="InterPro" id="IPR000639">
    <property type="entry name" value="Epox_hydrolase-like"/>
</dbReference>
<name>A0A211Z068_9PROT</name>
<dbReference type="AlphaFoldDB" id="A0A211Z068"/>
<accession>A0A211Z068</accession>
<dbReference type="PANTHER" id="PTHR43798">
    <property type="entry name" value="MONOACYLGLYCEROL LIPASE"/>
    <property type="match status" value="1"/>
</dbReference>
<sequence length="333" mass="36321">MIRRLTLAAALLATLAAAPTAVADPMLADFDYPFPVQHFDFKSQGQDLSMAYMDVQPDKPNGRTVVLLHGKNFCGATWDGVMRPLLQAGYRVVAPDQIGFCKSTKPQAYQFGLHQLAANTKALLDSLGIQRPVVMGHSMGGMLAMRYALAFPDALSGLVLVNPIGLEDWKAAGVPQQTVDQWFEGELKTSADSIKAYQQATYYAGEWKPDYDRWVQMLAGMYQGDGGRQVAWDQALTSDMVFNQPVVYELERIRAPTALMIGERDTTAIGKALAPPEVAQRLGNYAELGRAAAQRIPGANLIRFPGEGHAPQIQSPDQFNKALLGALGRFPPP</sequence>
<dbReference type="Proteomes" id="UP000196655">
    <property type="component" value="Unassembled WGS sequence"/>
</dbReference>
<keyword evidence="1" id="KW-0732">Signal</keyword>
<proteinExistence type="predicted"/>
<dbReference type="SUPFAM" id="SSF53474">
    <property type="entry name" value="alpha/beta-Hydrolases"/>
    <property type="match status" value="1"/>
</dbReference>
<evidence type="ECO:0000259" key="2">
    <source>
        <dbReference type="Pfam" id="PF00561"/>
    </source>
</evidence>
<dbReference type="InterPro" id="IPR000073">
    <property type="entry name" value="AB_hydrolase_1"/>
</dbReference>
<keyword evidence="4" id="KW-1185">Reference proteome</keyword>
<dbReference type="PRINTS" id="PR00412">
    <property type="entry name" value="EPOXHYDRLASE"/>
</dbReference>
<reference evidence="4" key="1">
    <citation type="submission" date="2017-05" db="EMBL/GenBank/DDBJ databases">
        <authorList>
            <person name="Macchi M."/>
            <person name="Festa S."/>
            <person name="Coppotelli B.M."/>
            <person name="Morelli I.S."/>
        </authorList>
    </citation>
    <scope>NUCLEOTIDE SEQUENCE [LARGE SCALE GENOMIC DNA]</scope>
    <source>
        <strain evidence="4">I</strain>
    </source>
</reference>
<feature type="domain" description="AB hydrolase-1" evidence="2">
    <location>
        <begin position="64"/>
        <end position="206"/>
    </location>
</feature>
<dbReference type="Pfam" id="PF00561">
    <property type="entry name" value="Abhydrolase_1"/>
    <property type="match status" value="1"/>
</dbReference>